<dbReference type="InterPro" id="IPR020934">
    <property type="entry name" value="Ribosomal_uS19_CS"/>
</dbReference>
<keyword evidence="5 7" id="KW-0687">Ribonucleoprotein</keyword>
<dbReference type="PIRSF" id="PIRSF002144">
    <property type="entry name" value="Ribosomal_S19"/>
    <property type="match status" value="1"/>
</dbReference>
<dbReference type="Gene3D" id="3.30.860.10">
    <property type="entry name" value="30s Ribosomal Protein S19, Chain A"/>
    <property type="match status" value="1"/>
</dbReference>
<dbReference type="GO" id="GO:0000028">
    <property type="term" value="P:ribosomal small subunit assembly"/>
    <property type="evidence" value="ECO:0007669"/>
    <property type="project" value="TreeGrafter"/>
</dbReference>
<dbReference type="PANTHER" id="PTHR11880:SF2">
    <property type="entry name" value="SMALL RIBOSOMAL SUBUNIT PROTEIN US19"/>
    <property type="match status" value="1"/>
</dbReference>
<evidence type="ECO:0000256" key="8">
    <source>
        <dbReference type="RuleBase" id="RU003485"/>
    </source>
</evidence>
<proteinExistence type="inferred from homology"/>
<keyword evidence="4 7" id="KW-0689">Ribosomal protein</keyword>
<comment type="similarity">
    <text evidence="2 7 8">Belongs to the universal ribosomal protein uS19 family.</text>
</comment>
<dbReference type="GO" id="GO:0022627">
    <property type="term" value="C:cytosolic small ribosomal subunit"/>
    <property type="evidence" value="ECO:0007669"/>
    <property type="project" value="UniProtKB-UniRule"/>
</dbReference>
<evidence type="ECO:0000256" key="4">
    <source>
        <dbReference type="ARBA" id="ARBA00022980"/>
    </source>
</evidence>
<evidence type="ECO:0000313" key="9">
    <source>
        <dbReference type="EMBL" id="RQD83017.1"/>
    </source>
</evidence>
<evidence type="ECO:0000256" key="2">
    <source>
        <dbReference type="ARBA" id="ARBA00007345"/>
    </source>
</evidence>
<dbReference type="InterPro" id="IPR023575">
    <property type="entry name" value="Ribosomal_uS19_SF"/>
</dbReference>
<accession>A0A3R8CAN2</accession>
<dbReference type="InterPro" id="IPR005713">
    <property type="entry name" value="Ribosomal_uS19_euk/arc"/>
</dbReference>
<evidence type="ECO:0000256" key="5">
    <source>
        <dbReference type="ARBA" id="ARBA00023274"/>
    </source>
</evidence>
<dbReference type="GO" id="GO:0006412">
    <property type="term" value="P:translation"/>
    <property type="evidence" value="ECO:0007669"/>
    <property type="project" value="UniProtKB-UniRule"/>
</dbReference>
<keyword evidence="3 7" id="KW-0699">rRNA-binding</keyword>
<dbReference type="HAMAP" id="MF_00531">
    <property type="entry name" value="Ribosomal_uS19"/>
    <property type="match status" value="1"/>
</dbReference>
<dbReference type="AlphaFoldDB" id="A0A3R8CAN2"/>
<evidence type="ECO:0000256" key="1">
    <source>
        <dbReference type="ARBA" id="ARBA00003239"/>
    </source>
</evidence>
<dbReference type="EMBL" id="QZAB01000414">
    <property type="protein sequence ID" value="RQD83017.1"/>
    <property type="molecule type" value="Genomic_DNA"/>
</dbReference>
<comment type="function">
    <text evidence="1 7">Protein S19 forms a complex with S13 that binds strongly to the 16S ribosomal RNA.</text>
</comment>
<keyword evidence="7" id="KW-0694">RNA-binding</keyword>
<comment type="caution">
    <text evidence="9">The sequence shown here is derived from an EMBL/GenBank/DDBJ whole genome shotgun (WGS) entry which is preliminary data.</text>
</comment>
<sequence>MARKATSRLPKRKGEFTYRGKTIAELQKLSLEEFTELLPSRERRSLNRGFSEGQKKILKQIRDGKDNIRTHQRDMVVIPEMVGKTIEVHNGKEFVRVEIAPEMVGHRFGEFSLTRNRVKHGSAGVGATRSSKFVPLK</sequence>
<evidence type="ECO:0000256" key="3">
    <source>
        <dbReference type="ARBA" id="ARBA00022730"/>
    </source>
</evidence>
<evidence type="ECO:0000256" key="7">
    <source>
        <dbReference type="HAMAP-Rule" id="MF_00531"/>
    </source>
</evidence>
<dbReference type="GO" id="GO:0019843">
    <property type="term" value="F:rRNA binding"/>
    <property type="evidence" value="ECO:0007669"/>
    <property type="project" value="UniProtKB-UniRule"/>
</dbReference>
<dbReference type="NCBIfam" id="NF003121">
    <property type="entry name" value="PRK04038.1"/>
    <property type="match status" value="1"/>
</dbReference>
<dbReference type="Proteomes" id="UP000284763">
    <property type="component" value="Unassembled WGS sequence"/>
</dbReference>
<dbReference type="PROSITE" id="PS00323">
    <property type="entry name" value="RIBOSOMAL_S19"/>
    <property type="match status" value="1"/>
</dbReference>
<dbReference type="GO" id="GO:0003735">
    <property type="term" value="F:structural constituent of ribosome"/>
    <property type="evidence" value="ECO:0007669"/>
    <property type="project" value="UniProtKB-UniRule"/>
</dbReference>
<organism evidence="9 10">
    <name type="scientific">Methanosalsum natronophilum</name>
    <dbReference type="NCBI Taxonomy" id="768733"/>
    <lineage>
        <taxon>Archaea</taxon>
        <taxon>Methanobacteriati</taxon>
        <taxon>Methanobacteriota</taxon>
        <taxon>Stenosarchaea group</taxon>
        <taxon>Methanomicrobia</taxon>
        <taxon>Methanosarcinales</taxon>
        <taxon>Methanosarcinaceae</taxon>
        <taxon>Methanosalsum</taxon>
    </lineage>
</organism>
<name>A0A3R8CAN2_9EURY</name>
<reference evidence="9 10" key="1">
    <citation type="submission" date="2018-08" db="EMBL/GenBank/DDBJ databases">
        <title>The metabolism and importance of syntrophic acetate oxidation coupled to methane or sulfide production in haloalkaline environments.</title>
        <authorList>
            <person name="Timmers P.H.A."/>
            <person name="Vavourakis C.D."/>
            <person name="Sorokin D.Y."/>
            <person name="Sinninghe Damste J.S."/>
            <person name="Muyzer G."/>
            <person name="Stams A.J.M."/>
            <person name="Plugge C.M."/>
        </authorList>
    </citation>
    <scope>NUCLEOTIDE SEQUENCE [LARGE SCALE GENOMIC DNA]</scope>
    <source>
        <strain evidence="9">MSAO_Arc3</strain>
    </source>
</reference>
<dbReference type="PRINTS" id="PR00975">
    <property type="entry name" value="RIBOSOMALS19"/>
</dbReference>
<dbReference type="Pfam" id="PF00203">
    <property type="entry name" value="Ribosomal_S19"/>
    <property type="match status" value="1"/>
</dbReference>
<evidence type="ECO:0000313" key="10">
    <source>
        <dbReference type="Proteomes" id="UP000284763"/>
    </source>
</evidence>
<dbReference type="InterPro" id="IPR002222">
    <property type="entry name" value="Ribosomal_uS19"/>
</dbReference>
<dbReference type="SUPFAM" id="SSF54570">
    <property type="entry name" value="Ribosomal protein S19"/>
    <property type="match status" value="1"/>
</dbReference>
<dbReference type="FunFam" id="3.30.860.10:FF:000002">
    <property type="entry name" value="40S ribosomal protein S15"/>
    <property type="match status" value="1"/>
</dbReference>
<protein>
    <recommendedName>
        <fullName evidence="6 7">Small ribosomal subunit protein uS19</fullName>
    </recommendedName>
</protein>
<dbReference type="NCBIfam" id="TIGR01025">
    <property type="entry name" value="uS19_arch"/>
    <property type="match status" value="1"/>
</dbReference>
<evidence type="ECO:0000256" key="6">
    <source>
        <dbReference type="ARBA" id="ARBA00035163"/>
    </source>
</evidence>
<gene>
    <name evidence="7" type="primary">rps19p</name>
    <name evidence="9" type="ORF">D5R95_06535</name>
</gene>
<dbReference type="PANTHER" id="PTHR11880">
    <property type="entry name" value="RIBOSOMAL PROTEIN S19P FAMILY MEMBER"/>
    <property type="match status" value="1"/>
</dbReference>